<evidence type="ECO:0000256" key="1">
    <source>
        <dbReference type="SAM" id="Phobius"/>
    </source>
</evidence>
<keyword evidence="1" id="KW-0812">Transmembrane</keyword>
<keyword evidence="1" id="KW-0472">Membrane</keyword>
<comment type="caution">
    <text evidence="2">The sequence shown here is derived from an EMBL/GenBank/DDBJ whole genome shotgun (WGS) entry which is preliminary data.</text>
</comment>
<protein>
    <submittedName>
        <fullName evidence="2">Uncharacterized protein</fullName>
    </submittedName>
</protein>
<keyword evidence="1" id="KW-1133">Transmembrane helix</keyword>
<dbReference type="EMBL" id="LAZR01058484">
    <property type="protein sequence ID" value="KKK69790.1"/>
    <property type="molecule type" value="Genomic_DNA"/>
</dbReference>
<sequence>MVEILVITLIVIAAIIVSFVAIVLGVLFLFAVVKTIDIIFEILGINL</sequence>
<dbReference type="AlphaFoldDB" id="A0A0F8Y7Z0"/>
<evidence type="ECO:0000313" key="2">
    <source>
        <dbReference type="EMBL" id="KKK69790.1"/>
    </source>
</evidence>
<proteinExistence type="predicted"/>
<accession>A0A0F8Y7Z0</accession>
<organism evidence="2">
    <name type="scientific">marine sediment metagenome</name>
    <dbReference type="NCBI Taxonomy" id="412755"/>
    <lineage>
        <taxon>unclassified sequences</taxon>
        <taxon>metagenomes</taxon>
        <taxon>ecological metagenomes</taxon>
    </lineage>
</organism>
<gene>
    <name evidence="2" type="ORF">LCGC14_2930500</name>
</gene>
<reference evidence="2" key="1">
    <citation type="journal article" date="2015" name="Nature">
        <title>Complex archaea that bridge the gap between prokaryotes and eukaryotes.</title>
        <authorList>
            <person name="Spang A."/>
            <person name="Saw J.H."/>
            <person name="Jorgensen S.L."/>
            <person name="Zaremba-Niedzwiedzka K."/>
            <person name="Martijn J."/>
            <person name="Lind A.E."/>
            <person name="van Eijk R."/>
            <person name="Schleper C."/>
            <person name="Guy L."/>
            <person name="Ettema T.J."/>
        </authorList>
    </citation>
    <scope>NUCLEOTIDE SEQUENCE</scope>
</reference>
<feature type="transmembrane region" description="Helical" evidence="1">
    <location>
        <begin position="6"/>
        <end position="33"/>
    </location>
</feature>
<name>A0A0F8Y7Z0_9ZZZZ</name>